<dbReference type="Proteomes" id="UP000607653">
    <property type="component" value="Unassembled WGS sequence"/>
</dbReference>
<reference evidence="1 2" key="1">
    <citation type="journal article" date="2020" name="Mol. Biol. Evol.">
        <title>Distinct Expression and Methylation Patterns for Genes with Different Fates following a Single Whole-Genome Duplication in Flowering Plants.</title>
        <authorList>
            <person name="Shi T."/>
            <person name="Rahmani R.S."/>
            <person name="Gugger P.F."/>
            <person name="Wang M."/>
            <person name="Li H."/>
            <person name="Zhang Y."/>
            <person name="Li Z."/>
            <person name="Wang Q."/>
            <person name="Van de Peer Y."/>
            <person name="Marchal K."/>
            <person name="Chen J."/>
        </authorList>
    </citation>
    <scope>NUCLEOTIDE SEQUENCE [LARGE SCALE GENOMIC DNA]</scope>
    <source>
        <tissue evidence="1">Leaf</tissue>
    </source>
</reference>
<accession>A0A822YBI4</accession>
<dbReference type="AlphaFoldDB" id="A0A822YBI4"/>
<evidence type="ECO:0000313" key="2">
    <source>
        <dbReference type="Proteomes" id="UP000607653"/>
    </source>
</evidence>
<sequence length="97" mass="11096">MGNARFLKDVEFGGEELRNVSFDKTVVLQEEKFIYLPDIIIASAQTTIPDTVHEVIPVQDNNEVPSIEQIQQPQEVPLRRSNRQRRSVIQMTILCSS</sequence>
<protein>
    <submittedName>
        <fullName evidence="1">Uncharacterized protein</fullName>
    </submittedName>
</protein>
<evidence type="ECO:0000313" key="1">
    <source>
        <dbReference type="EMBL" id="DAD28881.1"/>
    </source>
</evidence>
<dbReference type="EMBL" id="DUZY01000002">
    <property type="protein sequence ID" value="DAD28881.1"/>
    <property type="molecule type" value="Genomic_DNA"/>
</dbReference>
<proteinExistence type="predicted"/>
<organism evidence="1 2">
    <name type="scientific">Nelumbo nucifera</name>
    <name type="common">Sacred lotus</name>
    <dbReference type="NCBI Taxonomy" id="4432"/>
    <lineage>
        <taxon>Eukaryota</taxon>
        <taxon>Viridiplantae</taxon>
        <taxon>Streptophyta</taxon>
        <taxon>Embryophyta</taxon>
        <taxon>Tracheophyta</taxon>
        <taxon>Spermatophyta</taxon>
        <taxon>Magnoliopsida</taxon>
        <taxon>Proteales</taxon>
        <taxon>Nelumbonaceae</taxon>
        <taxon>Nelumbo</taxon>
    </lineage>
</organism>
<name>A0A822YBI4_NELNU</name>
<keyword evidence="2" id="KW-1185">Reference proteome</keyword>
<gene>
    <name evidence="1" type="ORF">HUJ06_030349</name>
</gene>
<comment type="caution">
    <text evidence="1">The sequence shown here is derived from an EMBL/GenBank/DDBJ whole genome shotgun (WGS) entry which is preliminary data.</text>
</comment>